<evidence type="ECO:0000256" key="3">
    <source>
        <dbReference type="ARBA" id="ARBA00022782"/>
    </source>
</evidence>
<sequence>MTNEARIEQSPLKLVKEKADLYHLFLYPLSADWHRGVFEKRKEEGLILQMEKVMDELREAKTKRESLCKLFDQAHSQASSIVAFTLEWKDVNSQLVSAEEAFFSEQARQLSLREKKLVEAEKEIEERKKKAETKLDRAEKYFDEIGLLRKKCDLELKSRTMQLSLAQKDVEKCNAKLSFQRGQLGLGKKMLDDCNDELDAKIIELSVVREFSHECAMELELKKMEMDSERSKVEECRKEHFAKEEKLNSVQKSLQECSKELEFMKKEAERVMNLVKDSQNELESKEKELYEVKNLIGKYENKLELKYNELENLQKKIEDSCTELAVKGMKLDIIQKSLGEYQNEVDLKKMELGKARELNENQEKEFDLKEKELIKMDKLIKERTNRLDSIEMQLNSTKLLIEEHDEELEVKEKKHNMMKKSIDQCCEQLKLKKTELELLKKSIEDHSRELHSLKKKLDLVQKHRMKCDKELESKETMLNEMKETLKSYRCDIEMKEREFNVIRSSNEELKLKEGQLKSVQVSIEECGRELKTMREEKASVQESIMRCSQELNSNKKNLDMERKKQKEFLCFVECKRTQLDSILITFQKLEKMLEDKEKHFESLNKMLQERLENFERKERQLEEHVKVFESKEQQIDSTRELVEERCKELEMKLQENFSGSFFSSQVRIEQMEHQELNNPASVLSRKVQASAATNMSSEFLQNECIDDHELAPNEILAALRMSPDPAKLVLTTLQASFSHHWKNNITGFDSSVTRNIVLLLEQLMMVSPNLSPQLKEAATNLAMYWKAKTRLDTKNSLEVLAFLLFLGTYQLVHLFKMDEIIRLAGVILQHKQAPELCVALGFRDQIPHFIRLLYRGKQFVAAARFSCVFGLLEEFPPENILTAYLNNVRADAWDSISVKSSKEAQHQATEKELAALRAILECIIDYELQTRFVTDNILSRIAKLEKLKMGRIQSIPYPDPIIRSQIQGEKYCAAGSSVPKNQHIPGNIMGPESYVGNLRAMQDKSKRPRIDMSSVATYPQQFMYPPNPSVPPFPFVNKVLQLDGGTFLR</sequence>
<dbReference type="EMBL" id="JAIWQS010000007">
    <property type="protein sequence ID" value="KAJ8760708.1"/>
    <property type="molecule type" value="Genomic_DNA"/>
</dbReference>
<evidence type="ECO:0000256" key="5">
    <source>
        <dbReference type="SAM" id="Coils"/>
    </source>
</evidence>
<name>A0AAV8T2C6_9ROSI</name>
<comment type="caution">
    <text evidence="6">The sequence shown here is derived from an EMBL/GenBank/DDBJ whole genome shotgun (WGS) entry which is preliminary data.</text>
</comment>
<keyword evidence="5" id="KW-0175">Coiled coil</keyword>
<feature type="coiled-coil region" evidence="5">
    <location>
        <begin position="586"/>
        <end position="634"/>
    </location>
</feature>
<dbReference type="PANTHER" id="PTHR31791:SF37">
    <property type="entry name" value="A_TM021B04.7 PROTEIN"/>
    <property type="match status" value="1"/>
</dbReference>
<dbReference type="AlphaFoldDB" id="A0AAV8T2C6"/>
<dbReference type="PANTHER" id="PTHR31791">
    <property type="entry name" value="FRIGIDA-LIKE PROTEIN 3-RELATED"/>
    <property type="match status" value="1"/>
</dbReference>
<protein>
    <recommendedName>
        <fullName evidence="8">FRIGIDA-like protein</fullName>
    </recommendedName>
</protein>
<proteinExistence type="inferred from homology"/>
<evidence type="ECO:0000256" key="2">
    <source>
        <dbReference type="ARBA" id="ARBA00022473"/>
    </source>
</evidence>
<feature type="coiled-coil region" evidence="5">
    <location>
        <begin position="110"/>
        <end position="141"/>
    </location>
</feature>
<feature type="coiled-coil region" evidence="5">
    <location>
        <begin position="219"/>
        <end position="550"/>
    </location>
</feature>
<evidence type="ECO:0000256" key="1">
    <source>
        <dbReference type="ARBA" id="ARBA00008956"/>
    </source>
</evidence>
<keyword evidence="3" id="KW-0221">Differentiation</keyword>
<dbReference type="GO" id="GO:0009908">
    <property type="term" value="P:flower development"/>
    <property type="evidence" value="ECO:0007669"/>
    <property type="project" value="UniProtKB-KW"/>
</dbReference>
<dbReference type="SUPFAM" id="SSF57997">
    <property type="entry name" value="Tropomyosin"/>
    <property type="match status" value="1"/>
</dbReference>
<evidence type="ECO:0000313" key="6">
    <source>
        <dbReference type="EMBL" id="KAJ8760708.1"/>
    </source>
</evidence>
<evidence type="ECO:0000256" key="4">
    <source>
        <dbReference type="ARBA" id="ARBA00023089"/>
    </source>
</evidence>
<accession>A0AAV8T2C6</accession>
<keyword evidence="4" id="KW-0287">Flowering</keyword>
<dbReference type="Pfam" id="PF07899">
    <property type="entry name" value="Frigida"/>
    <property type="match status" value="1"/>
</dbReference>
<evidence type="ECO:0008006" key="8">
    <source>
        <dbReference type="Google" id="ProtNLM"/>
    </source>
</evidence>
<dbReference type="GO" id="GO:0030154">
    <property type="term" value="P:cell differentiation"/>
    <property type="evidence" value="ECO:0007669"/>
    <property type="project" value="UniProtKB-KW"/>
</dbReference>
<reference evidence="6 7" key="1">
    <citation type="submission" date="2021-09" db="EMBL/GenBank/DDBJ databases">
        <title>Genomic insights and catalytic innovation underlie evolution of tropane alkaloids biosynthesis.</title>
        <authorList>
            <person name="Wang Y.-J."/>
            <person name="Tian T."/>
            <person name="Huang J.-P."/>
            <person name="Huang S.-X."/>
        </authorList>
    </citation>
    <scope>NUCLEOTIDE SEQUENCE [LARGE SCALE GENOMIC DNA]</scope>
    <source>
        <strain evidence="6">KIB-2018</strain>
        <tissue evidence="6">Leaf</tissue>
    </source>
</reference>
<gene>
    <name evidence="6" type="ORF">K2173_017759</name>
</gene>
<evidence type="ECO:0000313" key="7">
    <source>
        <dbReference type="Proteomes" id="UP001159364"/>
    </source>
</evidence>
<dbReference type="InterPro" id="IPR012474">
    <property type="entry name" value="Frigida"/>
</dbReference>
<keyword evidence="2" id="KW-0217">Developmental protein</keyword>
<comment type="similarity">
    <text evidence="1">Belongs to the Frigida family.</text>
</comment>
<dbReference type="Proteomes" id="UP001159364">
    <property type="component" value="Linkage Group LG07"/>
</dbReference>
<organism evidence="6 7">
    <name type="scientific">Erythroxylum novogranatense</name>
    <dbReference type="NCBI Taxonomy" id="1862640"/>
    <lineage>
        <taxon>Eukaryota</taxon>
        <taxon>Viridiplantae</taxon>
        <taxon>Streptophyta</taxon>
        <taxon>Embryophyta</taxon>
        <taxon>Tracheophyta</taxon>
        <taxon>Spermatophyta</taxon>
        <taxon>Magnoliopsida</taxon>
        <taxon>eudicotyledons</taxon>
        <taxon>Gunneridae</taxon>
        <taxon>Pentapetalae</taxon>
        <taxon>rosids</taxon>
        <taxon>fabids</taxon>
        <taxon>Malpighiales</taxon>
        <taxon>Erythroxylaceae</taxon>
        <taxon>Erythroxylum</taxon>
    </lineage>
</organism>
<feature type="coiled-coil region" evidence="5">
    <location>
        <begin position="40"/>
        <end position="70"/>
    </location>
</feature>
<keyword evidence="7" id="KW-1185">Reference proteome</keyword>